<dbReference type="GO" id="GO:0003978">
    <property type="term" value="F:UDP-glucose 4-epimerase activity"/>
    <property type="evidence" value="ECO:0007669"/>
    <property type="project" value="UniProtKB-EC"/>
</dbReference>
<gene>
    <name evidence="2" type="ORF">AVDCRST_MAG61-1536</name>
</gene>
<dbReference type="PANTHER" id="PTHR48079:SF6">
    <property type="entry name" value="NAD(P)-BINDING DOMAIN-CONTAINING PROTEIN-RELATED"/>
    <property type="match status" value="1"/>
</dbReference>
<evidence type="ECO:0000259" key="1">
    <source>
        <dbReference type="Pfam" id="PF01370"/>
    </source>
</evidence>
<dbReference type="GO" id="GO:0004029">
    <property type="term" value="F:aldehyde dehydrogenase (NAD+) activity"/>
    <property type="evidence" value="ECO:0007669"/>
    <property type="project" value="TreeGrafter"/>
</dbReference>
<protein>
    <submittedName>
        <fullName evidence="2">UDP-glucose 4-epimerase</fullName>
        <ecNumber evidence="2">5.1.3.2</ecNumber>
    </submittedName>
</protein>
<dbReference type="Gene3D" id="3.40.50.720">
    <property type="entry name" value="NAD(P)-binding Rossmann-like Domain"/>
    <property type="match status" value="1"/>
</dbReference>
<evidence type="ECO:0000313" key="2">
    <source>
        <dbReference type="EMBL" id="CAA9308426.1"/>
    </source>
</evidence>
<organism evidence="2">
    <name type="scientific">uncultured Friedmanniella sp</name>
    <dbReference type="NCBI Taxonomy" id="335381"/>
    <lineage>
        <taxon>Bacteria</taxon>
        <taxon>Bacillati</taxon>
        <taxon>Actinomycetota</taxon>
        <taxon>Actinomycetes</taxon>
        <taxon>Propionibacteriales</taxon>
        <taxon>Nocardioidaceae</taxon>
        <taxon>Friedmanniella</taxon>
        <taxon>environmental samples</taxon>
    </lineage>
</organism>
<dbReference type="GO" id="GO:0005737">
    <property type="term" value="C:cytoplasm"/>
    <property type="evidence" value="ECO:0007669"/>
    <property type="project" value="TreeGrafter"/>
</dbReference>
<dbReference type="SUPFAM" id="SSF51735">
    <property type="entry name" value="NAD(P)-binding Rossmann-fold domains"/>
    <property type="match status" value="1"/>
</dbReference>
<dbReference type="PANTHER" id="PTHR48079">
    <property type="entry name" value="PROTEIN YEEZ"/>
    <property type="match status" value="1"/>
</dbReference>
<dbReference type="EC" id="5.1.3.2" evidence="2"/>
<dbReference type="InterPro" id="IPR001509">
    <property type="entry name" value="Epimerase_deHydtase"/>
</dbReference>
<feature type="domain" description="NAD-dependent epimerase/dehydratase" evidence="1">
    <location>
        <begin position="13"/>
        <end position="218"/>
    </location>
</feature>
<dbReference type="AlphaFoldDB" id="A0A6J4KPD4"/>
<accession>A0A6J4KPD4</accession>
<dbReference type="EMBL" id="CADCTT010000215">
    <property type="protein sequence ID" value="CAA9308426.1"/>
    <property type="molecule type" value="Genomic_DNA"/>
</dbReference>
<dbReference type="InterPro" id="IPR036291">
    <property type="entry name" value="NAD(P)-bd_dom_sf"/>
</dbReference>
<dbReference type="InterPro" id="IPR051783">
    <property type="entry name" value="NAD(P)-dependent_oxidoreduct"/>
</dbReference>
<keyword evidence="2" id="KW-0413">Isomerase</keyword>
<name>A0A6J4KPD4_9ACTN</name>
<dbReference type="Pfam" id="PF01370">
    <property type="entry name" value="Epimerase"/>
    <property type="match status" value="1"/>
</dbReference>
<reference evidence="2" key="1">
    <citation type="submission" date="2020-02" db="EMBL/GenBank/DDBJ databases">
        <authorList>
            <person name="Meier V. D."/>
        </authorList>
    </citation>
    <scope>NUCLEOTIDE SEQUENCE</scope>
    <source>
        <strain evidence="2">AVDCRST_MAG61</strain>
    </source>
</reference>
<sequence length="314" mass="32373">MTSPPVLPASAVVVVTGANGLVGGRVCAALAERGATVRAVVRRAGTAPALDGLDEYVGDFADPDFAATVVKGADAVVTTVHPMGSDRATQQRVAVEGTSLLARAARDAGVARLVHVSTCAVYDRRPGVGDVDETSALVGDDADDYAVTKRDTDAALAEVDGITRVLVRPPAILGPGETSVWNTLRPAEIRADEEQRRTNPTRTFAWVHVDDLATLVVDLAVAQVPEATDVSSGPLAGGCTAVNVAGGPATARDYVGTVCQALEVEPIWDDGLPAWTGQILADRAQGWGWVPAVTLQEALAELADGLTETRGPGA</sequence>
<proteinExistence type="predicted"/>